<dbReference type="Proteomes" id="UP001596058">
    <property type="component" value="Unassembled WGS sequence"/>
</dbReference>
<keyword evidence="2" id="KW-1185">Reference proteome</keyword>
<accession>A0ABW1D5N3</accession>
<reference evidence="2" key="1">
    <citation type="journal article" date="2019" name="Int. J. Syst. Evol. Microbiol.">
        <title>The Global Catalogue of Microorganisms (GCM) 10K type strain sequencing project: providing services to taxonomists for standard genome sequencing and annotation.</title>
        <authorList>
            <consortium name="The Broad Institute Genomics Platform"/>
            <consortium name="The Broad Institute Genome Sequencing Center for Infectious Disease"/>
            <person name="Wu L."/>
            <person name="Ma J."/>
        </authorList>
    </citation>
    <scope>NUCLEOTIDE SEQUENCE [LARGE SCALE GENOMIC DNA]</scope>
    <source>
        <strain evidence="2">CCUG 53903</strain>
    </source>
</reference>
<proteinExistence type="predicted"/>
<gene>
    <name evidence="1" type="ORF">ACFPZ3_55855</name>
</gene>
<evidence type="ECO:0000313" key="2">
    <source>
        <dbReference type="Proteomes" id="UP001596058"/>
    </source>
</evidence>
<protein>
    <submittedName>
        <fullName evidence="1">Uncharacterized protein</fullName>
    </submittedName>
</protein>
<evidence type="ECO:0000313" key="1">
    <source>
        <dbReference type="EMBL" id="MFC5833188.1"/>
    </source>
</evidence>
<dbReference type="RefSeq" id="WP_379522614.1">
    <property type="nucleotide sequence ID" value="NZ_JBHSPA010000089.1"/>
</dbReference>
<organism evidence="1 2">
    <name type="scientific">Nonomuraea insulae</name>
    <dbReference type="NCBI Taxonomy" id="1616787"/>
    <lineage>
        <taxon>Bacteria</taxon>
        <taxon>Bacillati</taxon>
        <taxon>Actinomycetota</taxon>
        <taxon>Actinomycetes</taxon>
        <taxon>Streptosporangiales</taxon>
        <taxon>Streptosporangiaceae</taxon>
        <taxon>Nonomuraea</taxon>
    </lineage>
</organism>
<comment type="caution">
    <text evidence="1">The sequence shown here is derived from an EMBL/GenBank/DDBJ whole genome shotgun (WGS) entry which is preliminary data.</text>
</comment>
<dbReference type="EMBL" id="JBHSPA010000089">
    <property type="protein sequence ID" value="MFC5833188.1"/>
    <property type="molecule type" value="Genomic_DNA"/>
</dbReference>
<name>A0ABW1D5N3_9ACTN</name>
<sequence>MRQNLIVDPKLGRWWASRLEEEVGHWWVIMWSLHRQQFAAFYRSHWKEGGICRTGGTPHELWAHMREIQHEGRRQAMAAHAAVPPLLVEQLPDALWRAAG</sequence>